<evidence type="ECO:0000313" key="3">
    <source>
        <dbReference type="Proteomes" id="UP000676310"/>
    </source>
</evidence>
<feature type="region of interest" description="Disordered" evidence="1">
    <location>
        <begin position="14"/>
        <end position="37"/>
    </location>
</feature>
<accession>A0A8J2I342</accession>
<proteinExistence type="predicted"/>
<dbReference type="AlphaFoldDB" id="A0A8J2I342"/>
<gene>
    <name evidence="2" type="ORF">ALTATR162_LOCUS6550</name>
</gene>
<sequence>MHCSLNCMIRQPTAEDFLRPDHPLPAPPPEVYDSDQDLPVIEPDSYLHEDFNNEHELQQSSAGVPERYPTTASVKPHSKLELRLNNKRSQSELIRPSHVPAPTYESTMSEHHTTPVRVPAIGVDMYQPALGGLQTLSGIQRSNSKRDRIKRFMSGLNPFHHVRKFGRQQRG</sequence>
<evidence type="ECO:0000313" key="2">
    <source>
        <dbReference type="EMBL" id="CAG5163817.1"/>
    </source>
</evidence>
<evidence type="ECO:0000256" key="1">
    <source>
        <dbReference type="SAM" id="MobiDB-lite"/>
    </source>
</evidence>
<dbReference type="RefSeq" id="XP_043170107.1">
    <property type="nucleotide sequence ID" value="XM_043314172.1"/>
</dbReference>
<dbReference type="OrthoDB" id="3690950at2759"/>
<comment type="caution">
    <text evidence="2">The sequence shown here is derived from an EMBL/GenBank/DDBJ whole genome shotgun (WGS) entry which is preliminary data.</text>
</comment>
<feature type="region of interest" description="Disordered" evidence="1">
    <location>
        <begin position="50"/>
        <end position="110"/>
    </location>
</feature>
<protein>
    <submittedName>
        <fullName evidence="2">Uncharacterized protein</fullName>
    </submittedName>
</protein>
<name>A0A8J2I342_9PLEO</name>
<keyword evidence="3" id="KW-1185">Reference proteome</keyword>
<dbReference type="Proteomes" id="UP000676310">
    <property type="component" value="Unassembled WGS sequence"/>
</dbReference>
<dbReference type="GeneID" id="67018452"/>
<organism evidence="2 3">
    <name type="scientific">Alternaria atra</name>
    <dbReference type="NCBI Taxonomy" id="119953"/>
    <lineage>
        <taxon>Eukaryota</taxon>
        <taxon>Fungi</taxon>
        <taxon>Dikarya</taxon>
        <taxon>Ascomycota</taxon>
        <taxon>Pezizomycotina</taxon>
        <taxon>Dothideomycetes</taxon>
        <taxon>Pleosporomycetidae</taxon>
        <taxon>Pleosporales</taxon>
        <taxon>Pleosporineae</taxon>
        <taxon>Pleosporaceae</taxon>
        <taxon>Alternaria</taxon>
        <taxon>Alternaria sect. Ulocladioides</taxon>
    </lineage>
</organism>
<dbReference type="EMBL" id="CAJRGZ010000019">
    <property type="protein sequence ID" value="CAG5163817.1"/>
    <property type="molecule type" value="Genomic_DNA"/>
</dbReference>
<reference evidence="2" key="1">
    <citation type="submission" date="2021-05" db="EMBL/GenBank/DDBJ databases">
        <authorList>
            <person name="Stam R."/>
        </authorList>
    </citation>
    <scope>NUCLEOTIDE SEQUENCE</scope>
    <source>
        <strain evidence="2">CS162</strain>
    </source>
</reference>